<reference evidence="1" key="1">
    <citation type="journal article" date="2021" name="Proc. Natl. Acad. Sci. U.S.A.">
        <title>Global biogeography of chemosynthetic symbionts reveals both localized and globally distributed symbiont groups. .</title>
        <authorList>
            <person name="Osvatic J.T."/>
            <person name="Wilkins L.G.E."/>
            <person name="Leibrecht L."/>
            <person name="Leray M."/>
            <person name="Zauner S."/>
            <person name="Polzin J."/>
            <person name="Camacho Y."/>
            <person name="Gros O."/>
            <person name="van Gils J.A."/>
            <person name="Eisen J.A."/>
            <person name="Petersen J.M."/>
            <person name="Yuen B."/>
        </authorList>
    </citation>
    <scope>NUCLEOTIDE SEQUENCE</scope>
    <source>
        <strain evidence="1">MAGclacostrist064TRANS</strain>
    </source>
</reference>
<dbReference type="EMBL" id="JAEPCM010000016">
    <property type="protein sequence ID" value="MCG7944862.1"/>
    <property type="molecule type" value="Genomic_DNA"/>
</dbReference>
<gene>
    <name evidence="1" type="ORF">JAZ07_00790</name>
</gene>
<evidence type="ECO:0000313" key="1">
    <source>
        <dbReference type="EMBL" id="MCG7944862.1"/>
    </source>
</evidence>
<accession>A0A9E4KA26</accession>
<dbReference type="AlphaFoldDB" id="A0A9E4KA26"/>
<protein>
    <recommendedName>
        <fullName evidence="3">DNA end protector protein</fullName>
    </recommendedName>
</protein>
<organism evidence="1 2">
    <name type="scientific">Candidatus Thiodiazotropha taylori</name>
    <dbReference type="NCBI Taxonomy" id="2792791"/>
    <lineage>
        <taxon>Bacteria</taxon>
        <taxon>Pseudomonadati</taxon>
        <taxon>Pseudomonadota</taxon>
        <taxon>Gammaproteobacteria</taxon>
        <taxon>Chromatiales</taxon>
        <taxon>Sedimenticolaceae</taxon>
        <taxon>Candidatus Thiodiazotropha</taxon>
    </lineage>
</organism>
<name>A0A9E4KA26_9GAMM</name>
<proteinExistence type="predicted"/>
<sequence>MDNKLISKIRSKGDTELLPKGSEESLEWFRTNLRKRRKISSIGVITEGFIPSKIEPGKMFTYKYKPKFEKKLEYYDIHPLIIVLDETSNGWYGANLHYLSPKLRSELLLDIGYYEKGFIKIRAELENNPITSACLKRYIAKQVVTRPVEIPKDEWDLVVQLPYEGFVNSINRSVWLKTRKRIKGPK</sequence>
<evidence type="ECO:0008006" key="3">
    <source>
        <dbReference type="Google" id="ProtNLM"/>
    </source>
</evidence>
<comment type="caution">
    <text evidence="1">The sequence shown here is derived from an EMBL/GenBank/DDBJ whole genome shotgun (WGS) entry which is preliminary data.</text>
</comment>
<dbReference type="Proteomes" id="UP000886667">
    <property type="component" value="Unassembled WGS sequence"/>
</dbReference>
<evidence type="ECO:0000313" key="2">
    <source>
        <dbReference type="Proteomes" id="UP000886667"/>
    </source>
</evidence>